<dbReference type="EMBL" id="BDUD01000001">
    <property type="protein sequence ID" value="GBG17364.1"/>
    <property type="molecule type" value="Genomic_DNA"/>
</dbReference>
<dbReference type="PANTHER" id="PTHR36173">
    <property type="entry name" value="RIBONUCLEASE VAPC16-RELATED"/>
    <property type="match status" value="1"/>
</dbReference>
<proteinExistence type="predicted"/>
<dbReference type="InterPro" id="IPR029060">
    <property type="entry name" value="PIN-like_dom_sf"/>
</dbReference>
<gene>
    <name evidence="2" type="ORF">NIES4072_10200</name>
</gene>
<dbReference type="Pfam" id="PF01850">
    <property type="entry name" value="PIN"/>
    <property type="match status" value="1"/>
</dbReference>
<name>A0A2R5FP11_NOSCO</name>
<dbReference type="RefSeq" id="WP_109007577.1">
    <property type="nucleotide sequence ID" value="NZ_BDUD01000001.1"/>
</dbReference>
<evidence type="ECO:0000313" key="2">
    <source>
        <dbReference type="EMBL" id="GBG17364.1"/>
    </source>
</evidence>
<evidence type="ECO:0000313" key="3">
    <source>
        <dbReference type="Proteomes" id="UP000245124"/>
    </source>
</evidence>
<organism evidence="2 3">
    <name type="scientific">Nostoc commune NIES-4072</name>
    <dbReference type="NCBI Taxonomy" id="2005467"/>
    <lineage>
        <taxon>Bacteria</taxon>
        <taxon>Bacillati</taxon>
        <taxon>Cyanobacteriota</taxon>
        <taxon>Cyanophyceae</taxon>
        <taxon>Nostocales</taxon>
        <taxon>Nostocaceae</taxon>
        <taxon>Nostoc</taxon>
    </lineage>
</organism>
<dbReference type="InterPro" id="IPR052919">
    <property type="entry name" value="TA_system_RNase"/>
</dbReference>
<dbReference type="Gene3D" id="3.40.50.1010">
    <property type="entry name" value="5'-nuclease"/>
    <property type="match status" value="1"/>
</dbReference>
<protein>
    <submittedName>
        <fullName evidence="2">PilT protein domain protein</fullName>
    </submittedName>
</protein>
<dbReference type="AlphaFoldDB" id="A0A2R5FP11"/>
<dbReference type="SUPFAM" id="SSF88723">
    <property type="entry name" value="PIN domain-like"/>
    <property type="match status" value="1"/>
</dbReference>
<reference evidence="2 3" key="1">
    <citation type="submission" date="2017-06" db="EMBL/GenBank/DDBJ databases">
        <title>Genome sequencing of cyanobaciteial culture collection at National Institute for Environmental Studies (NIES).</title>
        <authorList>
            <person name="Hirose Y."/>
            <person name="Shimura Y."/>
            <person name="Fujisawa T."/>
            <person name="Nakamura Y."/>
            <person name="Kawachi M."/>
        </authorList>
    </citation>
    <scope>NUCLEOTIDE SEQUENCE [LARGE SCALE GENOMIC DNA]</scope>
    <source>
        <strain evidence="2 3">NIES-4072</strain>
    </source>
</reference>
<dbReference type="InterPro" id="IPR002716">
    <property type="entry name" value="PIN_dom"/>
</dbReference>
<dbReference type="PANTHER" id="PTHR36173:SF2">
    <property type="entry name" value="RIBONUCLEASE VAPC16"/>
    <property type="match status" value="1"/>
</dbReference>
<accession>A0A2R5FP11</accession>
<keyword evidence="3" id="KW-1185">Reference proteome</keyword>
<feature type="domain" description="PIN" evidence="1">
    <location>
        <begin position="3"/>
        <end position="121"/>
    </location>
</feature>
<comment type="caution">
    <text evidence="2">The sequence shown here is derived from an EMBL/GenBank/DDBJ whole genome shotgun (WGS) entry which is preliminary data.</text>
</comment>
<dbReference type="Proteomes" id="UP000245124">
    <property type="component" value="Unassembled WGS sequence"/>
</dbReference>
<evidence type="ECO:0000259" key="1">
    <source>
        <dbReference type="Pfam" id="PF01850"/>
    </source>
</evidence>
<sequence>MKYILDTHALIWFLEGNSRLSPIVKAILSDATSELILPAIALAESVWIVSRGKTSIPSVDALLKVVKNDRRVFIHPLDFDVIEKSAELTSINEMHDRQIVSTALVVESQGNQVALLTCDQNIFAANLVTIIW</sequence>
<dbReference type="OrthoDB" id="9798990at2"/>